<evidence type="ECO:0000313" key="8">
    <source>
        <dbReference type="Proteomes" id="UP000719942"/>
    </source>
</evidence>
<feature type="transmembrane region" description="Helical" evidence="6">
    <location>
        <begin position="243"/>
        <end position="266"/>
    </location>
</feature>
<evidence type="ECO:0000256" key="6">
    <source>
        <dbReference type="SAM" id="Phobius"/>
    </source>
</evidence>
<comment type="caution">
    <text evidence="7">The sequence shown here is derived from an EMBL/GenBank/DDBJ whole genome shotgun (WGS) entry which is preliminary data.</text>
</comment>
<evidence type="ECO:0000256" key="1">
    <source>
        <dbReference type="ARBA" id="ARBA00004141"/>
    </source>
</evidence>
<reference evidence="7 8" key="1">
    <citation type="submission" date="2021-03" db="EMBL/GenBank/DDBJ databases">
        <title>Caproiciproducens sp. nov. isolated from feces of cow.</title>
        <authorList>
            <person name="Choi J.-Y."/>
        </authorList>
    </citation>
    <scope>NUCLEOTIDE SEQUENCE [LARGE SCALE GENOMIC DNA]</scope>
    <source>
        <strain evidence="7 8">AGMB10547</strain>
    </source>
</reference>
<dbReference type="RefSeq" id="WP_219938538.1">
    <property type="nucleotide sequence ID" value="NZ_JAGFNZ010000001.1"/>
</dbReference>
<keyword evidence="8" id="KW-1185">Reference proteome</keyword>
<evidence type="ECO:0000256" key="5">
    <source>
        <dbReference type="ARBA" id="ARBA00023136"/>
    </source>
</evidence>
<dbReference type="EMBL" id="JAGFNZ010000001">
    <property type="protein sequence ID" value="MBW7571328.1"/>
    <property type="molecule type" value="Genomic_DNA"/>
</dbReference>
<name>A0ABS7DJD3_9FIRM</name>
<dbReference type="PANTHER" id="PTHR34857:SF2">
    <property type="entry name" value="SLL0384 PROTEIN"/>
    <property type="match status" value="1"/>
</dbReference>
<dbReference type="CDD" id="cd16914">
    <property type="entry name" value="EcfT"/>
    <property type="match status" value="1"/>
</dbReference>
<evidence type="ECO:0000313" key="7">
    <source>
        <dbReference type="EMBL" id="MBW7571328.1"/>
    </source>
</evidence>
<keyword evidence="5 6" id="KW-0472">Membrane</keyword>
<dbReference type="InterPro" id="IPR051611">
    <property type="entry name" value="ECF_transporter_component"/>
</dbReference>
<feature type="transmembrane region" description="Helical" evidence="6">
    <location>
        <begin position="70"/>
        <end position="89"/>
    </location>
</feature>
<accession>A0ABS7DJD3</accession>
<sequence>MVRDITLGQYFPGKSFIHRLDPRVKIIITFVYIVFIFVASNFEALLTMSALILGILLLSGVPLKQYFKSLKAILFVVIFTSILNLFYGGGRVLWSLGFVQITTGGVSNAVFITIRIVSLILFSSVLTFTTSPTELTDALERIMKPLKVFHVKVHEIAMMMTIALRFVPTLLEETDKIMSAQKARGADMESGGLMQRIRALIPVLIPLFVSSFRRAYDLAMAMECRCYHGGEGRTKMKVLHVTGLDAVAAVLTLVVCAAVIFCSVYFPAALR</sequence>
<evidence type="ECO:0000256" key="4">
    <source>
        <dbReference type="ARBA" id="ARBA00022989"/>
    </source>
</evidence>
<feature type="transmembrane region" description="Helical" evidence="6">
    <location>
        <begin position="109"/>
        <end position="128"/>
    </location>
</feature>
<dbReference type="InterPro" id="IPR003339">
    <property type="entry name" value="ABC/ECF_trnsptr_transmembrane"/>
</dbReference>
<keyword evidence="4 6" id="KW-1133">Transmembrane helix</keyword>
<keyword evidence="2" id="KW-1003">Cell membrane</keyword>
<evidence type="ECO:0000256" key="2">
    <source>
        <dbReference type="ARBA" id="ARBA00022475"/>
    </source>
</evidence>
<comment type="subcellular location">
    <subcellularLocation>
        <location evidence="1">Membrane</location>
        <topology evidence="1">Multi-pass membrane protein</topology>
    </subcellularLocation>
</comment>
<proteinExistence type="predicted"/>
<gene>
    <name evidence="7" type="ORF">J5W02_00740</name>
</gene>
<dbReference type="PANTHER" id="PTHR34857">
    <property type="entry name" value="SLL0384 PROTEIN"/>
    <property type="match status" value="1"/>
</dbReference>
<organism evidence="7 8">
    <name type="scientific">Caproiciproducens faecalis</name>
    <dbReference type="NCBI Taxonomy" id="2820301"/>
    <lineage>
        <taxon>Bacteria</taxon>
        <taxon>Bacillati</taxon>
        <taxon>Bacillota</taxon>
        <taxon>Clostridia</taxon>
        <taxon>Eubacteriales</taxon>
        <taxon>Acutalibacteraceae</taxon>
        <taxon>Caproiciproducens</taxon>
    </lineage>
</organism>
<protein>
    <submittedName>
        <fullName evidence="7">Energy-coupling factor transporter transmembrane protein EcfT</fullName>
    </submittedName>
</protein>
<feature type="transmembrane region" description="Helical" evidence="6">
    <location>
        <begin position="20"/>
        <end position="38"/>
    </location>
</feature>
<keyword evidence="3 6" id="KW-0812">Transmembrane</keyword>
<dbReference type="Proteomes" id="UP000719942">
    <property type="component" value="Unassembled WGS sequence"/>
</dbReference>
<dbReference type="Pfam" id="PF02361">
    <property type="entry name" value="CbiQ"/>
    <property type="match status" value="1"/>
</dbReference>
<evidence type="ECO:0000256" key="3">
    <source>
        <dbReference type="ARBA" id="ARBA00022692"/>
    </source>
</evidence>